<proteinExistence type="predicted"/>
<evidence type="ECO:0000256" key="6">
    <source>
        <dbReference type="ARBA" id="ARBA00023002"/>
    </source>
</evidence>
<feature type="binding site" description="covalent" evidence="8">
    <location>
        <position position="239"/>
    </location>
    <ligand>
        <name>heme c</name>
        <dbReference type="ChEBI" id="CHEBI:61717"/>
        <label>2</label>
    </ligand>
</feature>
<dbReference type="InterPro" id="IPR051395">
    <property type="entry name" value="Cytochrome_c_Peroxidase/MauG"/>
</dbReference>
<dbReference type="GO" id="GO:0046872">
    <property type="term" value="F:metal ion binding"/>
    <property type="evidence" value="ECO:0007669"/>
    <property type="project" value="UniProtKB-KW"/>
</dbReference>
<comment type="caution">
    <text evidence="11">The sequence shown here is derived from an EMBL/GenBank/DDBJ whole genome shotgun (WGS) entry which is preliminary data.</text>
</comment>
<accession>A0A316AJ52</accession>
<dbReference type="GO" id="GO:0009055">
    <property type="term" value="F:electron transfer activity"/>
    <property type="evidence" value="ECO:0007669"/>
    <property type="project" value="InterPro"/>
</dbReference>
<name>A0A316AJ52_9BACT</name>
<evidence type="ECO:0000259" key="10">
    <source>
        <dbReference type="PROSITE" id="PS51007"/>
    </source>
</evidence>
<sequence>MKLLNHTILWGFALSSLLFSCKSGSTDTPEPIASGPTPIDWTKPAHFPDPVYDISKNPLTEEGVELGRFLFYDGILSRNGLIGCGTCHQQAAAFTHHGHELSHGIDDRIGVRNALPIQNMAWNTSFFWDGGVHNLDLFPPAPIQNPVEMDETFDNVLQKLRDTDKAGTTSRVNYPQMFEKAFGTKEITSERMLKAMSQFMVSMVSATSPYDYYLQGDQAALNSLQKEGLSIFKQKCAGCHSGTLLTDYSFRNNGLPPNKINDIGRADITLLDEDKYKFKVPSLRNVALTGPYMHDGRFSTLEEVLDYYDNNQKSSKLAVVELSPTLDSLLKLDPARAGIRISSTEKAALLAFLTSLTDEQFTKDIRFADPGIGNAF</sequence>
<protein>
    <submittedName>
        <fullName evidence="11">Cytochrome c peroxidase</fullName>
    </submittedName>
</protein>
<dbReference type="RefSeq" id="WP_109674819.1">
    <property type="nucleotide sequence ID" value="NZ_QGDT01000006.1"/>
</dbReference>
<dbReference type="SUPFAM" id="SSF46626">
    <property type="entry name" value="Cytochrome c"/>
    <property type="match status" value="2"/>
</dbReference>
<keyword evidence="11" id="KW-0575">Peroxidase</keyword>
<evidence type="ECO:0000256" key="9">
    <source>
        <dbReference type="PIRSR" id="PIRSR000294-2"/>
    </source>
</evidence>
<evidence type="ECO:0000313" key="11">
    <source>
        <dbReference type="EMBL" id="PWJ57661.1"/>
    </source>
</evidence>
<evidence type="ECO:0000256" key="5">
    <source>
        <dbReference type="ARBA" id="ARBA00022764"/>
    </source>
</evidence>
<dbReference type="PANTHER" id="PTHR30600:SF10">
    <property type="entry name" value="BLL6722 PROTEIN"/>
    <property type="match status" value="1"/>
</dbReference>
<organism evidence="11 12">
    <name type="scientific">Dyadobacter jejuensis</name>
    <dbReference type="NCBI Taxonomy" id="1082580"/>
    <lineage>
        <taxon>Bacteria</taxon>
        <taxon>Pseudomonadati</taxon>
        <taxon>Bacteroidota</taxon>
        <taxon>Cytophagia</taxon>
        <taxon>Cytophagales</taxon>
        <taxon>Spirosomataceae</taxon>
        <taxon>Dyadobacter</taxon>
    </lineage>
</organism>
<keyword evidence="4" id="KW-0732">Signal</keyword>
<comment type="cofactor">
    <cofactor evidence="8">
        <name>heme</name>
        <dbReference type="ChEBI" id="CHEBI:30413"/>
    </cofactor>
    <text evidence="8">Binds 2 heme groups.</text>
</comment>
<feature type="domain" description="Cytochrome c" evidence="10">
    <location>
        <begin position="223"/>
        <end position="357"/>
    </location>
</feature>
<dbReference type="GO" id="GO:0042597">
    <property type="term" value="C:periplasmic space"/>
    <property type="evidence" value="ECO:0007669"/>
    <property type="project" value="UniProtKB-SubCell"/>
</dbReference>
<dbReference type="Proteomes" id="UP000245880">
    <property type="component" value="Unassembled WGS sequence"/>
</dbReference>
<comment type="PTM">
    <text evidence="8">Binds 2 heme groups per subunit.</text>
</comment>
<dbReference type="PROSITE" id="PS51007">
    <property type="entry name" value="CYTC"/>
    <property type="match status" value="1"/>
</dbReference>
<dbReference type="PIRSF" id="PIRSF000294">
    <property type="entry name" value="Cytochrome-c_peroxidase"/>
    <property type="match status" value="1"/>
</dbReference>
<dbReference type="InterPro" id="IPR009056">
    <property type="entry name" value="Cyt_c-like_dom"/>
</dbReference>
<keyword evidence="6" id="KW-0560">Oxidoreductase</keyword>
<dbReference type="GO" id="GO:0004130">
    <property type="term" value="F:cytochrome-c peroxidase activity"/>
    <property type="evidence" value="ECO:0007669"/>
    <property type="project" value="TreeGrafter"/>
</dbReference>
<evidence type="ECO:0000256" key="2">
    <source>
        <dbReference type="ARBA" id="ARBA00022617"/>
    </source>
</evidence>
<feature type="binding site" description="axial binding residue" evidence="9">
    <location>
        <position position="88"/>
    </location>
    <ligand>
        <name>heme c</name>
        <dbReference type="ChEBI" id="CHEBI:61717"/>
        <label>1</label>
    </ligand>
    <ligandPart>
        <name>Fe</name>
        <dbReference type="ChEBI" id="CHEBI:18248"/>
    </ligandPart>
</feature>
<dbReference type="EMBL" id="QGDT01000006">
    <property type="protein sequence ID" value="PWJ57661.1"/>
    <property type="molecule type" value="Genomic_DNA"/>
</dbReference>
<dbReference type="PANTHER" id="PTHR30600">
    <property type="entry name" value="CYTOCHROME C PEROXIDASE-RELATED"/>
    <property type="match status" value="1"/>
</dbReference>
<dbReference type="Gene3D" id="1.10.760.10">
    <property type="entry name" value="Cytochrome c-like domain"/>
    <property type="match status" value="2"/>
</dbReference>
<keyword evidence="5" id="KW-0574">Periplasm</keyword>
<dbReference type="AlphaFoldDB" id="A0A316AJ52"/>
<comment type="subcellular location">
    <subcellularLocation>
        <location evidence="1">Periplasm</location>
    </subcellularLocation>
</comment>
<dbReference type="Pfam" id="PF03150">
    <property type="entry name" value="CCP_MauG"/>
    <property type="match status" value="1"/>
</dbReference>
<dbReference type="OrthoDB" id="9805202at2"/>
<feature type="binding site" description="covalent" evidence="8">
    <location>
        <position position="236"/>
    </location>
    <ligand>
        <name>heme c</name>
        <dbReference type="ChEBI" id="CHEBI:61717"/>
        <label>2</label>
    </ligand>
</feature>
<dbReference type="InterPro" id="IPR036909">
    <property type="entry name" value="Cyt_c-like_dom_sf"/>
</dbReference>
<keyword evidence="7 9" id="KW-0408">Iron</keyword>
<keyword evidence="2 8" id="KW-0349">Heme</keyword>
<dbReference type="InterPro" id="IPR026259">
    <property type="entry name" value="MauG/Cytc_peroxidase"/>
</dbReference>
<dbReference type="InterPro" id="IPR004852">
    <property type="entry name" value="Di-haem_cyt_c_peroxidsae"/>
</dbReference>
<gene>
    <name evidence="11" type="ORF">CLV98_106133</name>
</gene>
<evidence type="ECO:0000256" key="3">
    <source>
        <dbReference type="ARBA" id="ARBA00022723"/>
    </source>
</evidence>
<reference evidence="11 12" key="1">
    <citation type="submission" date="2018-03" db="EMBL/GenBank/DDBJ databases">
        <title>Genomic Encyclopedia of Archaeal and Bacterial Type Strains, Phase II (KMG-II): from individual species to whole genera.</title>
        <authorList>
            <person name="Goeker M."/>
        </authorList>
    </citation>
    <scope>NUCLEOTIDE SEQUENCE [LARGE SCALE GENOMIC DNA]</scope>
    <source>
        <strain evidence="11 12">DSM 100346</strain>
    </source>
</reference>
<evidence type="ECO:0000256" key="8">
    <source>
        <dbReference type="PIRSR" id="PIRSR000294-1"/>
    </source>
</evidence>
<keyword evidence="12" id="KW-1185">Reference proteome</keyword>
<feature type="binding site" description="covalent" evidence="8">
    <location>
        <position position="84"/>
    </location>
    <ligand>
        <name>heme c</name>
        <dbReference type="ChEBI" id="CHEBI:61717"/>
        <label>1</label>
    </ligand>
</feature>
<evidence type="ECO:0000313" key="12">
    <source>
        <dbReference type="Proteomes" id="UP000245880"/>
    </source>
</evidence>
<evidence type="ECO:0000256" key="7">
    <source>
        <dbReference type="ARBA" id="ARBA00023004"/>
    </source>
</evidence>
<dbReference type="PROSITE" id="PS51257">
    <property type="entry name" value="PROKAR_LIPOPROTEIN"/>
    <property type="match status" value="1"/>
</dbReference>
<dbReference type="GO" id="GO:0020037">
    <property type="term" value="F:heme binding"/>
    <property type="evidence" value="ECO:0007669"/>
    <property type="project" value="InterPro"/>
</dbReference>
<feature type="binding site" description="axial binding residue" evidence="9">
    <location>
        <position position="240"/>
    </location>
    <ligand>
        <name>heme c</name>
        <dbReference type="ChEBI" id="CHEBI:61717"/>
        <label>2</label>
    </ligand>
    <ligandPart>
        <name>Fe</name>
        <dbReference type="ChEBI" id="CHEBI:18248"/>
    </ligandPart>
</feature>
<feature type="binding site" description="covalent" evidence="8">
    <location>
        <position position="87"/>
    </location>
    <ligand>
        <name>heme c</name>
        <dbReference type="ChEBI" id="CHEBI:61717"/>
        <label>1</label>
    </ligand>
</feature>
<keyword evidence="3 9" id="KW-0479">Metal-binding</keyword>
<evidence type="ECO:0000256" key="4">
    <source>
        <dbReference type="ARBA" id="ARBA00022729"/>
    </source>
</evidence>
<evidence type="ECO:0000256" key="1">
    <source>
        <dbReference type="ARBA" id="ARBA00004418"/>
    </source>
</evidence>